<dbReference type="GO" id="GO:0005216">
    <property type="term" value="F:monoatomic ion channel activity"/>
    <property type="evidence" value="ECO:0007669"/>
    <property type="project" value="InterPro"/>
</dbReference>
<dbReference type="RefSeq" id="WP_028386460.1">
    <property type="nucleotide sequence ID" value="NZ_CAAAHN010000003.1"/>
</dbReference>
<dbReference type="InterPro" id="IPR001425">
    <property type="entry name" value="Arc/bac/fun_rhodopsins"/>
</dbReference>
<dbReference type="EMBL" id="LNYC01000070">
    <property type="protein sequence ID" value="KTC97492.1"/>
    <property type="molecule type" value="Genomic_DNA"/>
</dbReference>
<dbReference type="STRING" id="45065.Lgee_1813"/>
<dbReference type="GO" id="GO:0009881">
    <property type="term" value="F:photoreceptor activity"/>
    <property type="evidence" value="ECO:0007669"/>
    <property type="project" value="UniProtKB-KW"/>
</dbReference>
<evidence type="ECO:0000256" key="1">
    <source>
        <dbReference type="ARBA" id="ARBA00004141"/>
    </source>
</evidence>
<name>A0A0W0TPJ3_9GAMM</name>
<keyword evidence="5" id="KW-0812">Transmembrane</keyword>
<keyword evidence="3" id="KW-0600">Photoreceptor protein</keyword>
<dbReference type="GO" id="GO:0016020">
    <property type="term" value="C:membrane"/>
    <property type="evidence" value="ECO:0007669"/>
    <property type="project" value="UniProtKB-SubCell"/>
</dbReference>
<evidence type="ECO:0000256" key="2">
    <source>
        <dbReference type="ARBA" id="ARBA00008130"/>
    </source>
</evidence>
<reference evidence="11 12" key="1">
    <citation type="submission" date="2015-11" db="EMBL/GenBank/DDBJ databases">
        <title>Genomic analysis of 38 Legionella species identifies large and diverse effector repertoires.</title>
        <authorList>
            <person name="Burstein D."/>
            <person name="Amaro F."/>
            <person name="Zusman T."/>
            <person name="Lifshitz Z."/>
            <person name="Cohen O."/>
            <person name="Gilbert J.A."/>
            <person name="Pupko T."/>
            <person name="Shuman H.A."/>
            <person name="Segal G."/>
        </authorList>
    </citation>
    <scope>NUCLEOTIDE SEQUENCE [LARGE SCALE GENOMIC DNA]</scope>
    <source>
        <strain evidence="11 12">ATCC 49504</strain>
    </source>
</reference>
<keyword evidence="4" id="KW-0716">Sensory transduction</keyword>
<dbReference type="InterPro" id="IPR018229">
    <property type="entry name" value="Rhodopsin_retinal_BS"/>
</dbReference>
<keyword evidence="10" id="KW-0675">Receptor</keyword>
<dbReference type="SUPFAM" id="SSF81321">
    <property type="entry name" value="Family A G protein-coupled receptor-like"/>
    <property type="match status" value="1"/>
</dbReference>
<dbReference type="PANTHER" id="PTHR28286:SF2">
    <property type="entry name" value="BACTERIORHODOPSIN _OPSIN, NOPA (EUROFUNG)"/>
    <property type="match status" value="1"/>
</dbReference>
<dbReference type="GO" id="GO:0007602">
    <property type="term" value="P:phototransduction"/>
    <property type="evidence" value="ECO:0007669"/>
    <property type="project" value="UniProtKB-KW"/>
</dbReference>
<dbReference type="AlphaFoldDB" id="A0A0W0TPJ3"/>
<dbReference type="PROSITE" id="PS00950">
    <property type="entry name" value="BACTERIAL_OPSIN_1"/>
    <property type="match status" value="1"/>
</dbReference>
<dbReference type="Pfam" id="PF01036">
    <property type="entry name" value="Bac_rhodopsin"/>
    <property type="match status" value="1"/>
</dbReference>
<dbReference type="CDD" id="cd15242">
    <property type="entry name" value="7tm_Proteorhodopsin"/>
    <property type="match status" value="1"/>
</dbReference>
<dbReference type="SMART" id="SM01021">
    <property type="entry name" value="Bac_rhodopsin"/>
    <property type="match status" value="1"/>
</dbReference>
<dbReference type="Proteomes" id="UP000054785">
    <property type="component" value="Unassembled WGS sequence"/>
</dbReference>
<protein>
    <submittedName>
        <fullName evidence="11">Green-light absorbing proteorhodopsin</fullName>
    </submittedName>
</protein>
<evidence type="ECO:0000256" key="7">
    <source>
        <dbReference type="ARBA" id="ARBA00022989"/>
    </source>
</evidence>
<evidence type="ECO:0000256" key="10">
    <source>
        <dbReference type="ARBA" id="ARBA00023170"/>
    </source>
</evidence>
<evidence type="ECO:0000313" key="12">
    <source>
        <dbReference type="Proteomes" id="UP000054785"/>
    </source>
</evidence>
<dbReference type="Gene3D" id="1.20.1070.10">
    <property type="entry name" value="Rhodopsin 7-helix transmembrane proteins"/>
    <property type="match status" value="1"/>
</dbReference>
<accession>A0A0W0TPJ3</accession>
<evidence type="ECO:0000256" key="3">
    <source>
        <dbReference type="ARBA" id="ARBA00022543"/>
    </source>
</evidence>
<comment type="subcellular location">
    <subcellularLocation>
        <location evidence="1">Membrane</location>
        <topology evidence="1">Multi-pass membrane protein</topology>
    </subcellularLocation>
</comment>
<sequence length="251" mass="28499">MDKIDFWQYSLLYNCFSFTFALMMAATLFFWLNLGRVSAKYRIAISITGLVTFIAAYHYLQIFFSFENAFTVMNNQVTPSGKPFNDAYRYVDWLLTVPLLLVELILVMKLTHEETVSRSVKLGLAAAVMVILGYPGEISADMGTRWYWWILAMIPFVYIVYELFFGLRASISRQPVKVQGLVRRACNLTVLAWCFYPIVYLLPNFGLSGGDAYVGLQLGYSIADIVAKAGFGLLIFFIARNKSSDEGYAEL</sequence>
<dbReference type="PANTHER" id="PTHR28286">
    <property type="match status" value="1"/>
</dbReference>
<evidence type="ECO:0000256" key="9">
    <source>
        <dbReference type="ARBA" id="ARBA00023136"/>
    </source>
</evidence>
<keyword evidence="6" id="KW-0681">Retinal protein</keyword>
<dbReference type="OrthoDB" id="30586at2"/>
<dbReference type="PRINTS" id="PR00251">
    <property type="entry name" value="BACTRLOPSIN"/>
</dbReference>
<evidence type="ECO:0000256" key="5">
    <source>
        <dbReference type="ARBA" id="ARBA00022692"/>
    </source>
</evidence>
<comment type="similarity">
    <text evidence="2">Belongs to the archaeal/bacterial/fungal opsin family.</text>
</comment>
<keyword evidence="8" id="KW-0157">Chromophore</keyword>
<evidence type="ECO:0000256" key="8">
    <source>
        <dbReference type="ARBA" id="ARBA00022991"/>
    </source>
</evidence>
<dbReference type="PATRIC" id="fig|45065.4.peg.1968"/>
<comment type="caution">
    <text evidence="11">The sequence shown here is derived from an EMBL/GenBank/DDBJ whole genome shotgun (WGS) entry which is preliminary data.</text>
</comment>
<evidence type="ECO:0000313" key="11">
    <source>
        <dbReference type="EMBL" id="KTC97492.1"/>
    </source>
</evidence>
<gene>
    <name evidence="11" type="ORF">Lgee_1813</name>
</gene>
<keyword evidence="7" id="KW-1133">Transmembrane helix</keyword>
<keyword evidence="9" id="KW-0472">Membrane</keyword>
<organism evidence="11 12">
    <name type="scientific">Legionella geestiana</name>
    <dbReference type="NCBI Taxonomy" id="45065"/>
    <lineage>
        <taxon>Bacteria</taxon>
        <taxon>Pseudomonadati</taxon>
        <taxon>Pseudomonadota</taxon>
        <taxon>Gammaproteobacteria</taxon>
        <taxon>Legionellales</taxon>
        <taxon>Legionellaceae</taxon>
        <taxon>Legionella</taxon>
    </lineage>
</organism>
<evidence type="ECO:0000256" key="6">
    <source>
        <dbReference type="ARBA" id="ARBA00022925"/>
    </source>
</evidence>
<evidence type="ECO:0000256" key="4">
    <source>
        <dbReference type="ARBA" id="ARBA00022606"/>
    </source>
</evidence>
<keyword evidence="12" id="KW-1185">Reference proteome</keyword>
<proteinExistence type="inferred from homology"/>